<dbReference type="PANTHER" id="PTHR34309:SF10">
    <property type="entry name" value="SLR1406 PROTEIN"/>
    <property type="match status" value="1"/>
</dbReference>
<evidence type="ECO:0000313" key="1">
    <source>
        <dbReference type="EMBL" id="QNN54578.1"/>
    </source>
</evidence>
<reference evidence="1 2" key="1">
    <citation type="submission" date="2020-08" db="EMBL/GenBank/DDBJ databases">
        <title>Genome sequence of Nocardioides mesophilus KACC 16243T.</title>
        <authorList>
            <person name="Hyun D.-W."/>
            <person name="Bae J.-W."/>
        </authorList>
    </citation>
    <scope>NUCLEOTIDE SEQUENCE [LARGE SCALE GENOMIC DNA]</scope>
    <source>
        <strain evidence="1 2">KACC 16243</strain>
    </source>
</reference>
<gene>
    <name evidence="1" type="ORF">H9L09_09870</name>
</gene>
<dbReference type="Gene3D" id="3.30.450.150">
    <property type="entry name" value="Haem-degrading domain"/>
    <property type="match status" value="1"/>
</dbReference>
<dbReference type="Proteomes" id="UP000515947">
    <property type="component" value="Chromosome"/>
</dbReference>
<keyword evidence="2" id="KW-1185">Reference proteome</keyword>
<dbReference type="RefSeq" id="WP_187580418.1">
    <property type="nucleotide sequence ID" value="NZ_CP060713.1"/>
</dbReference>
<accession>A0A7G9RG53</accession>
<sequence>MTTLDLPTADRLAEATLRHGRRRHAAPLTVAVLDAGGHLVVLKRDDGSGILRPQIAVAKAYGAVGMGMSSRALAERAEKQPVFFGTLAAAADGRFAPAPGGVLVRDTDGTLLGAVGVSGDVSDVDEQCAVDAVLDVGLVPDPLAGPLDG</sequence>
<dbReference type="Pfam" id="PF03928">
    <property type="entry name" value="HbpS-like"/>
    <property type="match status" value="1"/>
</dbReference>
<dbReference type="SUPFAM" id="SSF143744">
    <property type="entry name" value="GlcG-like"/>
    <property type="match status" value="1"/>
</dbReference>
<evidence type="ECO:0000313" key="2">
    <source>
        <dbReference type="Proteomes" id="UP000515947"/>
    </source>
</evidence>
<organism evidence="1 2">
    <name type="scientific">Nocardioides mesophilus</name>
    <dbReference type="NCBI Taxonomy" id="433659"/>
    <lineage>
        <taxon>Bacteria</taxon>
        <taxon>Bacillati</taxon>
        <taxon>Actinomycetota</taxon>
        <taxon>Actinomycetes</taxon>
        <taxon>Propionibacteriales</taxon>
        <taxon>Nocardioidaceae</taxon>
        <taxon>Nocardioides</taxon>
    </lineage>
</organism>
<dbReference type="KEGG" id="nmes:H9L09_09870"/>
<proteinExistence type="predicted"/>
<dbReference type="InterPro" id="IPR052517">
    <property type="entry name" value="GlcG_carb_metab_protein"/>
</dbReference>
<dbReference type="AlphaFoldDB" id="A0A7G9RG53"/>
<dbReference type="PANTHER" id="PTHR34309">
    <property type="entry name" value="SLR1406 PROTEIN"/>
    <property type="match status" value="1"/>
</dbReference>
<name>A0A7G9RG53_9ACTN</name>
<dbReference type="InterPro" id="IPR005624">
    <property type="entry name" value="PduO/GlcC-like"/>
</dbReference>
<dbReference type="InterPro" id="IPR038084">
    <property type="entry name" value="PduO/GlcC-like_sf"/>
</dbReference>
<dbReference type="EMBL" id="CP060713">
    <property type="protein sequence ID" value="QNN54578.1"/>
    <property type="molecule type" value="Genomic_DNA"/>
</dbReference>
<protein>
    <submittedName>
        <fullName evidence="1">Heme-binding protein</fullName>
    </submittedName>
</protein>